<reference evidence="1" key="2">
    <citation type="journal article" date="2015" name="Fish Shellfish Immunol.">
        <title>Early steps in the European eel (Anguilla anguilla)-Vibrio vulnificus interaction in the gills: Role of the RtxA13 toxin.</title>
        <authorList>
            <person name="Callol A."/>
            <person name="Pajuelo D."/>
            <person name="Ebbesson L."/>
            <person name="Teles M."/>
            <person name="MacKenzie S."/>
            <person name="Amaro C."/>
        </authorList>
    </citation>
    <scope>NUCLEOTIDE SEQUENCE</scope>
</reference>
<protein>
    <submittedName>
        <fullName evidence="1">Uncharacterized protein</fullName>
    </submittedName>
</protein>
<proteinExistence type="predicted"/>
<organism evidence="1">
    <name type="scientific">Anguilla anguilla</name>
    <name type="common">European freshwater eel</name>
    <name type="synonym">Muraena anguilla</name>
    <dbReference type="NCBI Taxonomy" id="7936"/>
    <lineage>
        <taxon>Eukaryota</taxon>
        <taxon>Metazoa</taxon>
        <taxon>Chordata</taxon>
        <taxon>Craniata</taxon>
        <taxon>Vertebrata</taxon>
        <taxon>Euteleostomi</taxon>
        <taxon>Actinopterygii</taxon>
        <taxon>Neopterygii</taxon>
        <taxon>Teleostei</taxon>
        <taxon>Anguilliformes</taxon>
        <taxon>Anguillidae</taxon>
        <taxon>Anguilla</taxon>
    </lineage>
</organism>
<accession>A0A0E9RBW3</accession>
<reference evidence="1" key="1">
    <citation type="submission" date="2014-11" db="EMBL/GenBank/DDBJ databases">
        <authorList>
            <person name="Amaro Gonzalez C."/>
        </authorList>
    </citation>
    <scope>NUCLEOTIDE SEQUENCE</scope>
</reference>
<evidence type="ECO:0000313" key="1">
    <source>
        <dbReference type="EMBL" id="JAH26641.1"/>
    </source>
</evidence>
<dbReference type="AlphaFoldDB" id="A0A0E9RBW3"/>
<dbReference type="EMBL" id="GBXM01081936">
    <property type="protein sequence ID" value="JAH26641.1"/>
    <property type="molecule type" value="Transcribed_RNA"/>
</dbReference>
<name>A0A0E9RBW3_ANGAN</name>
<sequence length="50" mass="6133">MLGRPLFCSDRPSILRLEKEGFFNLHLPRTYYWLTIQLVKFVPCYFKCYE</sequence>